<gene>
    <name evidence="2" type="ORF">ACELLULO517_00875</name>
</gene>
<reference evidence="2 3" key="1">
    <citation type="journal article" date="2021" name="Microorganisms">
        <title>Acidisoma silvae sp. nov. and Acidisomacellulosilytica sp. nov., Two Acidophilic Bacteria Isolated from Decaying Wood, Hydrolyzing Cellulose and Producing Poly-3-hydroxybutyrate.</title>
        <authorList>
            <person name="Mieszkin S."/>
            <person name="Pouder E."/>
            <person name="Uroz S."/>
            <person name="Simon-Colin C."/>
            <person name="Alain K."/>
        </authorList>
    </citation>
    <scope>NUCLEOTIDE SEQUENCE [LARGE SCALE GENOMIC DNA]</scope>
    <source>
        <strain evidence="2 3">HW T5.17</strain>
    </source>
</reference>
<evidence type="ECO:0000313" key="3">
    <source>
        <dbReference type="Proteomes" id="UP000721844"/>
    </source>
</evidence>
<dbReference type="RefSeq" id="WP_227304795.1">
    <property type="nucleotide sequence ID" value="NZ_JAESVA010000001.1"/>
</dbReference>
<proteinExistence type="predicted"/>
<name>A0A963YXQ0_9PROT</name>
<feature type="domain" description="Glycosyltransferase 61 catalytic" evidence="1">
    <location>
        <begin position="141"/>
        <end position="319"/>
    </location>
</feature>
<dbReference type="EMBL" id="JAESVA010000001">
    <property type="protein sequence ID" value="MCB8878769.1"/>
    <property type="molecule type" value="Genomic_DNA"/>
</dbReference>
<dbReference type="Pfam" id="PF04577">
    <property type="entry name" value="Glyco_transf_61"/>
    <property type="match status" value="1"/>
</dbReference>
<sequence>MKVSVGGDLSGAVILLSEKGGADEMRAPQKIYGEPFDASCLNGVERRNIIEPDRIAWKLLDVTVVGNNALLYGNQLFVSMPIVTEEQHKKIDIENKYNHHGFLLQADVQSGEKFAYFASARRRNHFPGLGVFFANLEPNNYGSFLFRVLPQMLFLADMDVKFDFYVTSGRTSWFLEALRLANLPIRPVFSVAEVIGDHFQSIITFSDFCIEGWLDAATRRRISKLVENASQAKIEANTSNKKLYISRLLGGGARPHYRRLVNETELASRAQAHGFKLIFPETMLFSQQILTFYNADTVIGPSGSGMLNAIFSPRDTTVVDMESFHNTVRQHARIYSSTGKRYNFLFGSIENKSNRVAFSDWKVDEGLFETCLKEIA</sequence>
<evidence type="ECO:0000259" key="1">
    <source>
        <dbReference type="Pfam" id="PF04577"/>
    </source>
</evidence>
<protein>
    <submittedName>
        <fullName evidence="2">Glycosyltransferase family 61 protein</fullName>
    </submittedName>
</protein>
<dbReference type="Proteomes" id="UP000721844">
    <property type="component" value="Unassembled WGS sequence"/>
</dbReference>
<accession>A0A963YXQ0</accession>
<dbReference type="InterPro" id="IPR049625">
    <property type="entry name" value="Glyco_transf_61_cat"/>
</dbReference>
<dbReference type="AlphaFoldDB" id="A0A963YXQ0"/>
<evidence type="ECO:0000313" key="2">
    <source>
        <dbReference type="EMBL" id="MCB8878769.1"/>
    </source>
</evidence>
<keyword evidence="3" id="KW-1185">Reference proteome</keyword>
<organism evidence="2 3">
    <name type="scientific">Acidisoma cellulosilyticum</name>
    <dbReference type="NCBI Taxonomy" id="2802395"/>
    <lineage>
        <taxon>Bacteria</taxon>
        <taxon>Pseudomonadati</taxon>
        <taxon>Pseudomonadota</taxon>
        <taxon>Alphaproteobacteria</taxon>
        <taxon>Acetobacterales</taxon>
        <taxon>Acidocellaceae</taxon>
        <taxon>Acidisoma</taxon>
    </lineage>
</organism>
<comment type="caution">
    <text evidence="2">The sequence shown here is derived from an EMBL/GenBank/DDBJ whole genome shotgun (WGS) entry which is preliminary data.</text>
</comment>
<dbReference type="GO" id="GO:0016757">
    <property type="term" value="F:glycosyltransferase activity"/>
    <property type="evidence" value="ECO:0007669"/>
    <property type="project" value="InterPro"/>
</dbReference>